<dbReference type="Gene3D" id="2.60.120.260">
    <property type="entry name" value="Galactose-binding domain-like"/>
    <property type="match status" value="1"/>
</dbReference>
<keyword evidence="4" id="KW-1185">Reference proteome</keyword>
<organism evidence="3 4">
    <name type="scientific">Nonomuraea salmonea</name>
    <dbReference type="NCBI Taxonomy" id="46181"/>
    <lineage>
        <taxon>Bacteria</taxon>
        <taxon>Bacillati</taxon>
        <taxon>Actinomycetota</taxon>
        <taxon>Actinomycetes</taxon>
        <taxon>Streptosporangiales</taxon>
        <taxon>Streptosporangiaceae</taxon>
        <taxon>Nonomuraea</taxon>
    </lineage>
</organism>
<dbReference type="InterPro" id="IPR053161">
    <property type="entry name" value="Ulvan_degrading_GH"/>
</dbReference>
<reference evidence="3 4" key="1">
    <citation type="submission" date="2024-09" db="EMBL/GenBank/DDBJ databases">
        <authorList>
            <person name="Sun Q."/>
            <person name="Mori K."/>
        </authorList>
    </citation>
    <scope>NUCLEOTIDE SEQUENCE [LARGE SCALE GENOMIC DNA]</scope>
    <source>
        <strain evidence="3 4">JCM 3324</strain>
    </source>
</reference>
<feature type="chain" id="PRO_5045100932" evidence="2">
    <location>
        <begin position="21"/>
        <end position="968"/>
    </location>
</feature>
<dbReference type="InterPro" id="IPR006311">
    <property type="entry name" value="TAT_signal"/>
</dbReference>
<dbReference type="Pfam" id="PF17132">
    <property type="entry name" value="Glyco_hydro_106"/>
    <property type="match status" value="2"/>
</dbReference>
<name>A0ABV5P348_9ACTN</name>
<dbReference type="RefSeq" id="WP_379485107.1">
    <property type="nucleotide sequence ID" value="NZ_JBHMCF010000051.1"/>
</dbReference>
<keyword evidence="2" id="KW-0732">Signal</keyword>
<protein>
    <submittedName>
        <fullName evidence="3">Glycosyl hydrolase</fullName>
    </submittedName>
</protein>
<dbReference type="GO" id="GO:0016787">
    <property type="term" value="F:hydrolase activity"/>
    <property type="evidence" value="ECO:0007669"/>
    <property type="project" value="UniProtKB-KW"/>
</dbReference>
<keyword evidence="3" id="KW-0378">Hydrolase</keyword>
<gene>
    <name evidence="3" type="ORF">ACFFR3_44350</name>
</gene>
<evidence type="ECO:0000313" key="3">
    <source>
        <dbReference type="EMBL" id="MFB9476566.1"/>
    </source>
</evidence>
<comment type="caution">
    <text evidence="3">The sequence shown here is derived from an EMBL/GenBank/DDBJ whole genome shotgun (WGS) entry which is preliminary data.</text>
</comment>
<feature type="signal peptide" evidence="2">
    <location>
        <begin position="1"/>
        <end position="20"/>
    </location>
</feature>
<evidence type="ECO:0000256" key="2">
    <source>
        <dbReference type="SAM" id="SignalP"/>
    </source>
</evidence>
<dbReference type="EMBL" id="JBHMCF010000051">
    <property type="protein sequence ID" value="MFB9476566.1"/>
    <property type="molecule type" value="Genomic_DNA"/>
</dbReference>
<accession>A0ABV5P348</accession>
<dbReference type="PROSITE" id="PS51318">
    <property type="entry name" value="TAT"/>
    <property type="match status" value="1"/>
</dbReference>
<dbReference type="SUPFAM" id="SSF49785">
    <property type="entry name" value="Galactose-binding domain-like"/>
    <property type="match status" value="1"/>
</dbReference>
<feature type="region of interest" description="Disordered" evidence="1">
    <location>
        <begin position="191"/>
        <end position="214"/>
    </location>
</feature>
<dbReference type="PANTHER" id="PTHR36848">
    <property type="entry name" value="DNA-BINDING PROTEIN (PUTATIVE SECRETED PROTEIN)-RELATED"/>
    <property type="match status" value="1"/>
</dbReference>
<sequence length="968" mass="105169">MTRRGFLVLGGVATASVALAGQPLPSPATAAPASGAGWFQRPEAGVRPMVRWWWPDAHVTPSEIRREVDQLADAGFGGAEIAAVHHSISDKSVLDPAKHGWGTPAWNAAVEAALDQAARRGVTIDLTIGPSWPAAVPTITPESEAACKELAHGSVQVAGGSTYRGPVPPPAVEGRSERTLLLVQAAEIEPAHSTRDETGLDPASVRTVPVDGDTITWTAPGDGDWLLISYWQRGSGQRPESGPHTAPEAYVVDHFSRAGTHAVIDFWERRLLTPSIRKLLKRSGGALFEDSIEIESDALPWTPELPAEFERRRGYPLTDVLPVVVLADEDPVFAFDPVLTRHARKDYWDTVSELFNEHHFTALRDWAHSLGLRLRAQPYGLQTDAIEAAAILDVPEGESLGFKNLDDYRCLAGGRDMAGGAVLSCEAGAYQGGAYTTTWRKLLLTMGGGYAAGLNQTVLHGFSYASAPGARWPGFAAFTPYGGSVGYAESWGPRQPTWDHITDISRYFARINLIMRQGTPRVDVAVFRQTGYTKTGIGATWFTANGVPTGWTHQFVSGPLLDLPDARVRDGRLGRLAYKALFVEGDRFGGNECTMTRRVAERLLAYARDGLPIVLLGAWESASVPGVPREGDDERLRALVTDLLTQPTVRRVTTADEVPGALEALGVRPDVRYATPSTLLTMRRVAGRVDYYYLCNGKHQENAKPPVTAIDHEVTLARTDGNGVPYLLNPWTGRAERIARYTEDAGGIHLRVALHPGQARVIAIGRPGLFGDRTGTRPHATDTSADQVVYDNGHLVIRTTKAGRHTTTLSTGRTITTRIDEIPQPTELRAWHLKVRDRRPDGDHTHTLDLDRLAPWHDLPGLADVSGVGTYTTTAHLDGPAYLDLGEVTDTCRVRVNGHLLDPVDLLHPVIDVGPHLERGENTIEVEVATPLGNRLRQADPAVYGSLTPQAYGLLGPVRLVPYGEERI</sequence>
<dbReference type="Proteomes" id="UP001589568">
    <property type="component" value="Unassembled WGS sequence"/>
</dbReference>
<evidence type="ECO:0000256" key="1">
    <source>
        <dbReference type="SAM" id="MobiDB-lite"/>
    </source>
</evidence>
<dbReference type="NCBIfam" id="TIGR01409">
    <property type="entry name" value="TAT_signal_seq"/>
    <property type="match status" value="1"/>
</dbReference>
<evidence type="ECO:0000313" key="4">
    <source>
        <dbReference type="Proteomes" id="UP001589568"/>
    </source>
</evidence>
<dbReference type="InterPro" id="IPR008979">
    <property type="entry name" value="Galactose-bd-like_sf"/>
</dbReference>
<dbReference type="PANTHER" id="PTHR36848:SF2">
    <property type="entry name" value="SECRETED PROTEIN"/>
    <property type="match status" value="1"/>
</dbReference>
<dbReference type="InterPro" id="IPR019546">
    <property type="entry name" value="TAT_signal_bac_arc"/>
</dbReference>
<proteinExistence type="predicted"/>